<dbReference type="InterPro" id="IPR010343">
    <property type="entry name" value="ArAE_1"/>
</dbReference>
<evidence type="ECO:0000256" key="2">
    <source>
        <dbReference type="ARBA" id="ARBA00022475"/>
    </source>
</evidence>
<reference evidence="7 8" key="1">
    <citation type="submission" date="2012-08" db="EMBL/GenBank/DDBJ databases">
        <title>Whole genome shotgun sequence of Kineosphaera limosa NBRC 100340.</title>
        <authorList>
            <person name="Yoshida I."/>
            <person name="Isaki S."/>
            <person name="Hosoyama A."/>
            <person name="Tsuchikane K."/>
            <person name="Katsumata H."/>
            <person name="Ando Y."/>
            <person name="Ohji S."/>
            <person name="Hamada M."/>
            <person name="Tamura T."/>
            <person name="Yamazoe A."/>
            <person name="Yamazaki S."/>
            <person name="Fujita N."/>
        </authorList>
    </citation>
    <scope>NUCLEOTIDE SEQUENCE [LARGE SCALE GENOMIC DNA]</scope>
    <source>
        <strain evidence="7 8">NBRC 100340</strain>
    </source>
</reference>
<dbReference type="Pfam" id="PF06081">
    <property type="entry name" value="ArAE_1"/>
    <property type="match status" value="1"/>
</dbReference>
<evidence type="ECO:0000313" key="8">
    <source>
        <dbReference type="Proteomes" id="UP000008366"/>
    </source>
</evidence>
<protein>
    <recommendedName>
        <fullName evidence="9">Integral membrane protein YccS N-terminal domain-containing protein</fullName>
    </recommendedName>
</protein>
<evidence type="ECO:0000256" key="6">
    <source>
        <dbReference type="SAM" id="Phobius"/>
    </source>
</evidence>
<organism evidence="7 8">
    <name type="scientific">Kineosphaera limosa NBRC 100340</name>
    <dbReference type="NCBI Taxonomy" id="1184609"/>
    <lineage>
        <taxon>Bacteria</taxon>
        <taxon>Bacillati</taxon>
        <taxon>Actinomycetota</taxon>
        <taxon>Actinomycetes</taxon>
        <taxon>Micrococcales</taxon>
        <taxon>Dermatophilaceae</taxon>
        <taxon>Kineosphaera</taxon>
    </lineage>
</organism>
<keyword evidence="8" id="KW-1185">Reference proteome</keyword>
<name>K6VDS6_9MICO</name>
<evidence type="ECO:0000256" key="3">
    <source>
        <dbReference type="ARBA" id="ARBA00022692"/>
    </source>
</evidence>
<dbReference type="AlphaFoldDB" id="K6VDS6"/>
<keyword evidence="3 6" id="KW-0812">Transmembrane</keyword>
<dbReference type="EMBL" id="BAHD01000004">
    <property type="protein sequence ID" value="GAB94328.1"/>
    <property type="molecule type" value="Genomic_DNA"/>
</dbReference>
<evidence type="ECO:0008006" key="9">
    <source>
        <dbReference type="Google" id="ProtNLM"/>
    </source>
</evidence>
<sequence>MPTRQLRRIARVWASPDRGRHLSTRLRELSDRVSPYAARITRLTIAAVLAYLLAQAITPGNTDLTGPLTALLVVQATATSSLRNGLGRVAAVLTGVLVAIVLSTWVGLTWWSLGLAIGAALTLAHLMKLGDHILETPISAMLILGVVQHDVAAQTRIINTLVGAGVGMAFNLAFPPPVRLQAATAKVLDVAGGAARVLRTAGEHLEHGLDRRQIDIWLRDIHGLLPLVTQAESAIAEARERRRLNPRALVALDTIPMLLYGVQALDRTLLAVRQTLLAFRKEVPEQDEPQTEYEQELRRAMAVVLADMGAVIEAFGALTVAEAKGRSAQAEAALADTLDMLRETQAMLTEFCLVEPARDSSAWLLRGSILGGIEGVLSELDLHARVRRPDTGAIPLRPLLDRHGPVLNRLLLQGQPRPSGSKATQRYGID</sequence>
<dbReference type="GO" id="GO:0005886">
    <property type="term" value="C:plasma membrane"/>
    <property type="evidence" value="ECO:0007669"/>
    <property type="project" value="UniProtKB-SubCell"/>
</dbReference>
<dbReference type="STRING" id="1184609.KILIM_004_01200"/>
<gene>
    <name evidence="7" type="ORF">KILIM_004_01200</name>
</gene>
<comment type="caution">
    <text evidence="7">The sequence shown here is derived from an EMBL/GenBank/DDBJ whole genome shotgun (WGS) entry which is preliminary data.</text>
</comment>
<evidence type="ECO:0000256" key="5">
    <source>
        <dbReference type="ARBA" id="ARBA00023136"/>
    </source>
</evidence>
<keyword evidence="5 6" id="KW-0472">Membrane</keyword>
<dbReference type="OrthoDB" id="4863675at2"/>
<keyword evidence="2" id="KW-1003">Cell membrane</keyword>
<keyword evidence="4 6" id="KW-1133">Transmembrane helix</keyword>
<feature type="transmembrane region" description="Helical" evidence="6">
    <location>
        <begin position="85"/>
        <end position="102"/>
    </location>
</feature>
<evidence type="ECO:0000256" key="4">
    <source>
        <dbReference type="ARBA" id="ARBA00022989"/>
    </source>
</evidence>
<dbReference type="Proteomes" id="UP000008366">
    <property type="component" value="Unassembled WGS sequence"/>
</dbReference>
<comment type="subcellular location">
    <subcellularLocation>
        <location evidence="1">Cell membrane</location>
        <topology evidence="1">Multi-pass membrane protein</topology>
    </subcellularLocation>
</comment>
<proteinExistence type="predicted"/>
<evidence type="ECO:0000313" key="7">
    <source>
        <dbReference type="EMBL" id="GAB94328.1"/>
    </source>
</evidence>
<dbReference type="RefSeq" id="WP_006590861.1">
    <property type="nucleotide sequence ID" value="NZ_BAHD01000004.1"/>
</dbReference>
<dbReference type="eggNOG" id="COG4129">
    <property type="taxonomic scope" value="Bacteria"/>
</dbReference>
<accession>K6VDS6</accession>
<evidence type="ECO:0000256" key="1">
    <source>
        <dbReference type="ARBA" id="ARBA00004651"/>
    </source>
</evidence>